<dbReference type="OrthoDB" id="3419705at2"/>
<feature type="region of interest" description="Disordered" evidence="1">
    <location>
        <begin position="159"/>
        <end position="189"/>
    </location>
</feature>
<dbReference type="Proteomes" id="UP000276055">
    <property type="component" value="Unassembled WGS sequence"/>
</dbReference>
<dbReference type="EMBL" id="RBIR01000003">
    <property type="protein sequence ID" value="RKR20010.1"/>
    <property type="molecule type" value="Genomic_DNA"/>
</dbReference>
<dbReference type="RefSeq" id="WP_120953278.1">
    <property type="nucleotide sequence ID" value="NZ_RBIR01000003.1"/>
</dbReference>
<organism evidence="2 3">
    <name type="scientific">Arthrobacter oryzae</name>
    <dbReference type="NCBI Taxonomy" id="409290"/>
    <lineage>
        <taxon>Bacteria</taxon>
        <taxon>Bacillati</taxon>
        <taxon>Actinomycetota</taxon>
        <taxon>Actinomycetes</taxon>
        <taxon>Micrococcales</taxon>
        <taxon>Micrococcaceae</taxon>
        <taxon>Arthrobacter</taxon>
    </lineage>
</organism>
<evidence type="ECO:0000256" key="1">
    <source>
        <dbReference type="SAM" id="MobiDB-lite"/>
    </source>
</evidence>
<dbReference type="SUPFAM" id="SSF55961">
    <property type="entry name" value="Bet v1-like"/>
    <property type="match status" value="1"/>
</dbReference>
<dbReference type="AlphaFoldDB" id="A0A495ESM6"/>
<evidence type="ECO:0000313" key="3">
    <source>
        <dbReference type="Proteomes" id="UP000276055"/>
    </source>
</evidence>
<sequence>MSASTSRTAHRTTHRTSINAPADLVFSMLRDASHWPFIDGLTVYSERVSGDDATHELRTSVVSNGALSSSHCWRVFDAASHRAEFQQLDLEPPLLHLGGDWEIRLSDGLSVVTLSHGFEVDDEHLAEQINQIIEDYSRRELEALRASCERLSILLQHHAPQGQPADVSAGQPGERTVAQTPAPPTAKEV</sequence>
<dbReference type="Gene3D" id="3.30.530.20">
    <property type="match status" value="1"/>
</dbReference>
<name>A0A495ESM6_9MICC</name>
<gene>
    <name evidence="2" type="ORF">C8D78_1822</name>
</gene>
<reference evidence="2 3" key="1">
    <citation type="submission" date="2018-10" db="EMBL/GenBank/DDBJ databases">
        <title>Genomic Encyclopedia of Type Strains, Phase IV (KMG-IV): sequencing the most valuable type-strain genomes for metagenomic binning, comparative biology and taxonomic classification.</title>
        <authorList>
            <person name="Goeker M."/>
        </authorList>
    </citation>
    <scope>NUCLEOTIDE SEQUENCE [LARGE SCALE GENOMIC DNA]</scope>
    <source>
        <strain evidence="2 3">DSM 25586</strain>
    </source>
</reference>
<protein>
    <submittedName>
        <fullName evidence="2">Aromatase</fullName>
    </submittedName>
</protein>
<comment type="caution">
    <text evidence="2">The sequence shown here is derived from an EMBL/GenBank/DDBJ whole genome shotgun (WGS) entry which is preliminary data.</text>
</comment>
<accession>A0A495ESM6</accession>
<dbReference type="InterPro" id="IPR023393">
    <property type="entry name" value="START-like_dom_sf"/>
</dbReference>
<proteinExistence type="predicted"/>
<evidence type="ECO:0000313" key="2">
    <source>
        <dbReference type="EMBL" id="RKR20010.1"/>
    </source>
</evidence>